<dbReference type="EMBL" id="JBHSPH010000001">
    <property type="protein sequence ID" value="MFC5861383.1"/>
    <property type="molecule type" value="Genomic_DNA"/>
</dbReference>
<name>A0ABW1EDE3_9BACT</name>
<dbReference type="Pfam" id="PF05985">
    <property type="entry name" value="EutC"/>
    <property type="match status" value="1"/>
</dbReference>
<comment type="subcellular location">
    <subcellularLocation>
        <location evidence="5">Bacterial microcompartment</location>
    </subcellularLocation>
</comment>
<reference evidence="8" key="1">
    <citation type="journal article" date="2019" name="Int. J. Syst. Evol. Microbiol.">
        <title>The Global Catalogue of Microorganisms (GCM) 10K type strain sequencing project: providing services to taxonomists for standard genome sequencing and annotation.</title>
        <authorList>
            <consortium name="The Broad Institute Genomics Platform"/>
            <consortium name="The Broad Institute Genome Sequencing Center for Infectious Disease"/>
            <person name="Wu L."/>
            <person name="Ma J."/>
        </authorList>
    </citation>
    <scope>NUCLEOTIDE SEQUENCE [LARGE SCALE GENOMIC DNA]</scope>
    <source>
        <strain evidence="8">JCM 4087</strain>
    </source>
</reference>
<comment type="caution">
    <text evidence="7">The sequence shown here is derived from an EMBL/GenBank/DDBJ whole genome shotgun (WGS) entry which is preliminary data.</text>
</comment>
<evidence type="ECO:0000256" key="4">
    <source>
        <dbReference type="ARBA" id="ARBA00024446"/>
    </source>
</evidence>
<keyword evidence="2 5" id="KW-0456">Lyase</keyword>
<dbReference type="InterPro" id="IPR009246">
    <property type="entry name" value="EutC"/>
</dbReference>
<comment type="catalytic activity">
    <reaction evidence="5">
        <text>ethanolamine = acetaldehyde + NH4(+)</text>
        <dbReference type="Rhea" id="RHEA:15313"/>
        <dbReference type="ChEBI" id="CHEBI:15343"/>
        <dbReference type="ChEBI" id="CHEBI:28938"/>
        <dbReference type="ChEBI" id="CHEBI:57603"/>
        <dbReference type="EC" id="4.3.1.7"/>
    </reaction>
</comment>
<comment type="cofactor">
    <cofactor evidence="5">
        <name>adenosylcob(III)alamin</name>
        <dbReference type="ChEBI" id="CHEBI:18408"/>
    </cofactor>
    <text evidence="5">Binds between the large and small subunits.</text>
</comment>
<comment type="subunit">
    <text evidence="5">The basic unit is a heterodimer which dimerizes to form tetramers. The heterotetramers trimerize; 6 large subunits form a core ring with 6 small subunits projecting outwards.</text>
</comment>
<evidence type="ECO:0000256" key="3">
    <source>
        <dbReference type="ARBA" id="ARBA00023285"/>
    </source>
</evidence>
<accession>A0ABW1EDE3</accession>
<feature type="binding site" evidence="5">
    <location>
        <position position="186"/>
    </location>
    <ligand>
        <name>adenosylcob(III)alamin</name>
        <dbReference type="ChEBI" id="CHEBI:18408"/>
    </ligand>
</feature>
<comment type="function">
    <text evidence="5">Catalyzes the deamination of various vicinal amino-alcohols to oxo compounds. Allows this organism to utilize ethanolamine as the sole source of nitrogen and carbon in the presence of external vitamin B12.</text>
</comment>
<dbReference type="GO" id="GO:0008851">
    <property type="term" value="F:ethanolamine ammonia-lyase activity"/>
    <property type="evidence" value="ECO:0007669"/>
    <property type="project" value="UniProtKB-EC"/>
</dbReference>
<dbReference type="PIRSF" id="PIRSF018982">
    <property type="entry name" value="EutC"/>
    <property type="match status" value="1"/>
</dbReference>
<comment type="pathway">
    <text evidence="5">Amine and polyamine degradation; ethanolamine degradation.</text>
</comment>
<proteinExistence type="inferred from homology"/>
<dbReference type="InterPro" id="IPR042251">
    <property type="entry name" value="EutC_C"/>
</dbReference>
<keyword evidence="8" id="KW-1185">Reference proteome</keyword>
<dbReference type="EC" id="4.3.1.7" evidence="5"/>
<dbReference type="RefSeq" id="WP_263333799.1">
    <property type="nucleotide sequence ID" value="NZ_JAGSYH010000002.1"/>
</dbReference>
<keyword evidence="3 5" id="KW-0170">Cobalt</keyword>
<dbReference type="PANTHER" id="PTHR39330:SF1">
    <property type="entry name" value="ETHANOLAMINE AMMONIA-LYASE SMALL SUBUNIT"/>
    <property type="match status" value="1"/>
</dbReference>
<keyword evidence="1 5" id="KW-0846">Cobalamin</keyword>
<dbReference type="Gene3D" id="1.10.30.40">
    <property type="entry name" value="Ethanolamine ammonia-lyase light chain (EutC), N-terminal domain"/>
    <property type="match status" value="1"/>
</dbReference>
<gene>
    <name evidence="5 7" type="primary">eutC</name>
    <name evidence="7" type="ORF">ACFPT7_03675</name>
</gene>
<organism evidence="7 8">
    <name type="scientific">Acidicapsa dinghuensis</name>
    <dbReference type="NCBI Taxonomy" id="2218256"/>
    <lineage>
        <taxon>Bacteria</taxon>
        <taxon>Pseudomonadati</taxon>
        <taxon>Acidobacteriota</taxon>
        <taxon>Terriglobia</taxon>
        <taxon>Terriglobales</taxon>
        <taxon>Acidobacteriaceae</taxon>
        <taxon>Acidicapsa</taxon>
    </lineage>
</organism>
<evidence type="ECO:0000256" key="6">
    <source>
        <dbReference type="SAM" id="MobiDB-lite"/>
    </source>
</evidence>
<dbReference type="Proteomes" id="UP001596091">
    <property type="component" value="Unassembled WGS sequence"/>
</dbReference>
<evidence type="ECO:0000256" key="2">
    <source>
        <dbReference type="ARBA" id="ARBA00023239"/>
    </source>
</evidence>
<evidence type="ECO:0000313" key="7">
    <source>
        <dbReference type="EMBL" id="MFC5861383.1"/>
    </source>
</evidence>
<feature type="binding site" evidence="5">
    <location>
        <position position="207"/>
    </location>
    <ligand>
        <name>adenosylcob(III)alamin</name>
        <dbReference type="ChEBI" id="CHEBI:18408"/>
    </ligand>
</feature>
<dbReference type="HAMAP" id="MF_00601">
    <property type="entry name" value="EutC"/>
    <property type="match status" value="1"/>
</dbReference>
<dbReference type="InterPro" id="IPR042255">
    <property type="entry name" value="EutC_N"/>
</dbReference>
<evidence type="ECO:0000256" key="1">
    <source>
        <dbReference type="ARBA" id="ARBA00022628"/>
    </source>
</evidence>
<evidence type="ECO:0000256" key="5">
    <source>
        <dbReference type="HAMAP-Rule" id="MF_00601"/>
    </source>
</evidence>
<dbReference type="NCBIfam" id="NF003971">
    <property type="entry name" value="PRK05465.1"/>
    <property type="match status" value="1"/>
</dbReference>
<dbReference type="Gene3D" id="3.40.50.11240">
    <property type="entry name" value="Ethanolamine ammonia-lyase light chain (EutC)"/>
    <property type="match status" value="1"/>
</dbReference>
<comment type="similarity">
    <text evidence="5">Belongs to the EutC family.</text>
</comment>
<protein>
    <recommendedName>
        <fullName evidence="5">Ethanolamine ammonia-lyase small subunit</fullName>
        <shortName evidence="5">EAL small subunit</shortName>
        <ecNumber evidence="5">4.3.1.7</ecNumber>
    </recommendedName>
</protein>
<feature type="region of interest" description="Disordered" evidence="6">
    <location>
        <begin position="282"/>
        <end position="301"/>
    </location>
</feature>
<feature type="binding site" evidence="5">
    <location>
        <position position="250"/>
    </location>
    <ligand>
        <name>adenosylcob(III)alamin</name>
        <dbReference type="ChEBI" id="CHEBI:18408"/>
    </ligand>
</feature>
<keyword evidence="4 5" id="KW-1283">Bacterial microcompartment</keyword>
<evidence type="ECO:0000313" key="8">
    <source>
        <dbReference type="Proteomes" id="UP001596091"/>
    </source>
</evidence>
<sequence length="301" mass="32715">MTKFVDNSSKTEFASLEKQKAAEDAPALSSAFRSFTPARIGLHKTGVSIATQECLAFQFAHARARDAVHAELQVPGLMQALQSILTVQSLPEPAILLLHSTAPDRQTYLQRPDMGRKLDISSLQRLVEIHRADKPFGLSIVIADGLSALAVERNSAALLTELFPLLYRTLPSLRVAPLCVVQQGRVAIGDEVARALSAELVIVLIGERPGLSSPDSLGVYITWLHPGKEEEIPASSEHTPAQIADADRNCISNIRSEGLCHAEAASRILYYIQEARLRKQTGTALKDPEPGHRYLGTAEST</sequence>
<dbReference type="PANTHER" id="PTHR39330">
    <property type="entry name" value="ETHANOLAMINE AMMONIA-LYASE LIGHT CHAIN"/>
    <property type="match status" value="1"/>
</dbReference>